<reference evidence="4" key="1">
    <citation type="submission" date="2017-04" db="EMBL/GenBank/DDBJ databases">
        <authorList>
            <person name="Varghese N."/>
            <person name="Submissions S."/>
        </authorList>
    </citation>
    <scope>NUCLEOTIDE SEQUENCE [LARGE SCALE GENOMIC DNA]</scope>
    <source>
        <strain evidence="4">RKEM611</strain>
    </source>
</reference>
<evidence type="ECO:0000313" key="4">
    <source>
        <dbReference type="Proteomes" id="UP000192907"/>
    </source>
</evidence>
<dbReference type="InterPro" id="IPR036465">
    <property type="entry name" value="vWFA_dom_sf"/>
</dbReference>
<evidence type="ECO:0000256" key="1">
    <source>
        <dbReference type="SAM" id="SignalP"/>
    </source>
</evidence>
<keyword evidence="1" id="KW-0732">Signal</keyword>
<dbReference type="Proteomes" id="UP000192907">
    <property type="component" value="Unassembled WGS sequence"/>
</dbReference>
<evidence type="ECO:0000259" key="2">
    <source>
        <dbReference type="PROSITE" id="PS50234"/>
    </source>
</evidence>
<dbReference type="CDD" id="cd00198">
    <property type="entry name" value="vWFA"/>
    <property type="match status" value="1"/>
</dbReference>
<dbReference type="PROSITE" id="PS50234">
    <property type="entry name" value="VWFA"/>
    <property type="match status" value="1"/>
</dbReference>
<dbReference type="EMBL" id="FWZT01000017">
    <property type="protein sequence ID" value="SMF55144.1"/>
    <property type="molecule type" value="Genomic_DNA"/>
</dbReference>
<feature type="signal peptide" evidence="1">
    <location>
        <begin position="1"/>
        <end position="22"/>
    </location>
</feature>
<dbReference type="SUPFAM" id="SSF53300">
    <property type="entry name" value="vWA-like"/>
    <property type="match status" value="1"/>
</dbReference>
<feature type="chain" id="PRO_5013006469" evidence="1">
    <location>
        <begin position="23"/>
        <end position="262"/>
    </location>
</feature>
<dbReference type="SMART" id="SM00327">
    <property type="entry name" value="VWA"/>
    <property type="match status" value="1"/>
</dbReference>
<proteinExistence type="predicted"/>
<dbReference type="OrthoDB" id="9784383at2"/>
<sequence>MKFKSLIKAASLSFLVSSGAYAQFGGLFDPIGSMVLVIDTSGSMSGEKIKAAKQAASATAIQAILSGVEVSVKTFSGSSCSRPITRSLDFTMNIEEIGNFIETITASGGTPLGGAIRDANLFMQRYKNSPSAMAVVLSDGDDTACGSVRNMIDQADRNAIDGLYEFNPVGFQLSQSSQASKDLRYLADKSGGDLYFAEQPASLQGIYSSIYQDWFPRAVEITCKVRPNNPYCETDTDPCEDDPDFCAPDPCTINPRLCSIGN</sequence>
<dbReference type="Gene3D" id="3.40.50.410">
    <property type="entry name" value="von Willebrand factor, type A domain"/>
    <property type="match status" value="1"/>
</dbReference>
<dbReference type="Pfam" id="PF13519">
    <property type="entry name" value="VWA_2"/>
    <property type="match status" value="1"/>
</dbReference>
<organism evidence="3 4">
    <name type="scientific">Pseudobacteriovorax antillogorgiicola</name>
    <dbReference type="NCBI Taxonomy" id="1513793"/>
    <lineage>
        <taxon>Bacteria</taxon>
        <taxon>Pseudomonadati</taxon>
        <taxon>Bdellovibrionota</taxon>
        <taxon>Oligoflexia</taxon>
        <taxon>Oligoflexales</taxon>
        <taxon>Pseudobacteriovoracaceae</taxon>
        <taxon>Pseudobacteriovorax</taxon>
    </lineage>
</organism>
<keyword evidence="4" id="KW-1185">Reference proteome</keyword>
<name>A0A1Y6CBV8_9BACT</name>
<evidence type="ECO:0000313" key="3">
    <source>
        <dbReference type="EMBL" id="SMF55144.1"/>
    </source>
</evidence>
<dbReference type="RefSeq" id="WP_132322064.1">
    <property type="nucleotide sequence ID" value="NZ_FWZT01000017.1"/>
</dbReference>
<feature type="domain" description="VWFA" evidence="2">
    <location>
        <begin position="33"/>
        <end position="210"/>
    </location>
</feature>
<dbReference type="STRING" id="1513793.SAMN06296036_11782"/>
<accession>A0A1Y6CBV8</accession>
<protein>
    <submittedName>
        <fullName evidence="3">von Willebrand factor type A domain-containing protein</fullName>
    </submittedName>
</protein>
<dbReference type="AlphaFoldDB" id="A0A1Y6CBV8"/>
<gene>
    <name evidence="3" type="ORF">SAMN06296036_11782</name>
</gene>
<dbReference type="InterPro" id="IPR002035">
    <property type="entry name" value="VWF_A"/>
</dbReference>